<comment type="caution">
    <text evidence="1">The sequence shown here is derived from an EMBL/GenBank/DDBJ whole genome shotgun (WGS) entry which is preliminary data.</text>
</comment>
<proteinExistence type="predicted"/>
<gene>
    <name evidence="1" type="ORF">H4Q32_025151</name>
</gene>
<accession>A0ABQ8L560</accession>
<name>A0ABQ8L560_LABRO</name>
<dbReference type="Proteomes" id="UP000830375">
    <property type="component" value="Unassembled WGS sequence"/>
</dbReference>
<dbReference type="EMBL" id="JACTAM010002123">
    <property type="protein sequence ID" value="KAI2645830.1"/>
    <property type="molecule type" value="Genomic_DNA"/>
</dbReference>
<evidence type="ECO:0000313" key="2">
    <source>
        <dbReference type="Proteomes" id="UP000830375"/>
    </source>
</evidence>
<keyword evidence="2" id="KW-1185">Reference proteome</keyword>
<reference evidence="1 2" key="1">
    <citation type="submission" date="2022-01" db="EMBL/GenBank/DDBJ databases">
        <title>A high-quality chromosome-level genome assembly of rohu carp, Labeo rohita.</title>
        <authorList>
            <person name="Arick M.A. II"/>
            <person name="Hsu C.-Y."/>
            <person name="Magbanua Z."/>
            <person name="Pechanova O."/>
            <person name="Grover C."/>
            <person name="Miller E."/>
            <person name="Thrash A."/>
            <person name="Ezzel L."/>
            <person name="Alam S."/>
            <person name="Benzie J."/>
            <person name="Hamilton M."/>
            <person name="Karsi A."/>
            <person name="Lawrence M.L."/>
            <person name="Peterson D.G."/>
        </authorList>
    </citation>
    <scope>NUCLEOTIDE SEQUENCE [LARGE SCALE GENOMIC DNA]</scope>
    <source>
        <strain evidence="2">BAU-BD-2019</strain>
        <tissue evidence="1">Blood</tissue>
    </source>
</reference>
<evidence type="ECO:0000313" key="1">
    <source>
        <dbReference type="EMBL" id="KAI2645830.1"/>
    </source>
</evidence>
<organism evidence="1 2">
    <name type="scientific">Labeo rohita</name>
    <name type="common">Indian major carp</name>
    <name type="synonym">Cyprinus rohita</name>
    <dbReference type="NCBI Taxonomy" id="84645"/>
    <lineage>
        <taxon>Eukaryota</taxon>
        <taxon>Metazoa</taxon>
        <taxon>Chordata</taxon>
        <taxon>Craniata</taxon>
        <taxon>Vertebrata</taxon>
        <taxon>Euteleostomi</taxon>
        <taxon>Actinopterygii</taxon>
        <taxon>Neopterygii</taxon>
        <taxon>Teleostei</taxon>
        <taxon>Ostariophysi</taxon>
        <taxon>Cypriniformes</taxon>
        <taxon>Cyprinidae</taxon>
        <taxon>Labeoninae</taxon>
        <taxon>Labeonini</taxon>
        <taxon>Labeo</taxon>
    </lineage>
</organism>
<sequence length="230" mass="26159">MSSTDLATGESFTSLAFQYRLGIGTFSESVHLTCRAIEQQMMASQFPRPTEDMWRAIALKVWEKWNFPNCLGAINGKHITIVSPAHSGSLFFNYKRSFSIVLLALTDADYRFTFVQTVLYQDPVYKAQCHNAAFPLKPWRVFHTRMNVKPENADCIVTAACILNNYLTNPSENQRWLDEAEERGEVLPSVRNMGGNRGCREAYGVREKLCTFSAPQKAESRDKTTWCSAY</sequence>
<protein>
    <submittedName>
        <fullName evidence="1">Protein ANTAGONIST OF LIKE HETEROCHROMATIN PROTEIN 1</fullName>
    </submittedName>
</protein>